<comment type="similarity">
    <text evidence="2">Belongs to the methyl-accepting chemotaxis (MCP) protein family.</text>
</comment>
<dbReference type="PANTHER" id="PTHR43531:SF11">
    <property type="entry name" value="METHYL-ACCEPTING CHEMOTAXIS PROTEIN 3"/>
    <property type="match status" value="1"/>
</dbReference>
<organism evidence="5 6">
    <name type="scientific">Sphingomonas jinjuensis</name>
    <dbReference type="NCBI Taxonomy" id="535907"/>
    <lineage>
        <taxon>Bacteria</taxon>
        <taxon>Pseudomonadati</taxon>
        <taxon>Pseudomonadota</taxon>
        <taxon>Alphaproteobacteria</taxon>
        <taxon>Sphingomonadales</taxon>
        <taxon>Sphingomonadaceae</taxon>
        <taxon>Sphingomonas</taxon>
    </lineage>
</organism>
<dbReference type="Gene3D" id="1.20.120.1530">
    <property type="match status" value="4"/>
</dbReference>
<accession>A0A840F9B9</accession>
<dbReference type="RefSeq" id="WP_183982869.1">
    <property type="nucleotide sequence ID" value="NZ_JACIEV010000002.1"/>
</dbReference>
<keyword evidence="1" id="KW-0145">Chemotaxis</keyword>
<dbReference type="EMBL" id="JACIEV010000002">
    <property type="protein sequence ID" value="MBB4153212.1"/>
    <property type="molecule type" value="Genomic_DNA"/>
</dbReference>
<sequence length="643" mass="68118">MRFHVSLKESAHVDAATAEVRRLQRLFASGDITQRADLSGASGLVRELLASVNEMLDAAAAPTVAFTKSLARMSAEHERGDIDVVVPVEDFHGDLATAARTVNALVGAHIAVKKMAMSCVKQFGEGNFDAPMDQLPGKKAFINDIIEQLRGNLKGLITEMNHMSVEHDRGDIDVFVPVDKFNGSFAEMARGINTMVTNHIAAKKKAMACIKQFGEGNFNAPMEQLPGKKAFINDTIELLRANFQAIIGEIQRLITASTAGQLSERGDATRFAGDFGRLIGGINGMLDAILLPIGEGNRVLNLVSTGSLIERVEIDCEGDHRRMKDAINNLVDNLTSFATNVSGAAEQVAAGSQQLSSASEQVSEGATEQAAAAEEASASMEQMAANIKQNADNATQTEKIARQSSRDAETSGVAVQKAVVAMRTIAEKIGIVQEIARQTDLLALNAAVEAARAGEHGRGFAVVAAEVRKLAERSQTAAAEISGMSSDTVTAATEAGEMLTRLVPDIRRTAELVAEISAACREQDIGASQINEAIQQLDKVTQQNASASDQISSTSTQLAGRAEDLQGSIAFFRVADSARPMVAAAKPAVRKPVAKANGVRPLARKPAPKPNSVIDQQARARGFALDMSTGGPDSEDLDFGHAA</sequence>
<dbReference type="InterPro" id="IPR004090">
    <property type="entry name" value="Chemotax_Me-accpt_rcpt"/>
</dbReference>
<dbReference type="SMART" id="SM00283">
    <property type="entry name" value="MA"/>
    <property type="match status" value="1"/>
</dbReference>
<dbReference type="CDD" id="cd17527">
    <property type="entry name" value="HAMP_II"/>
    <property type="match status" value="1"/>
</dbReference>
<dbReference type="PROSITE" id="PS50111">
    <property type="entry name" value="CHEMOTAXIS_TRANSDUC_2"/>
    <property type="match status" value="1"/>
</dbReference>
<evidence type="ECO:0000313" key="6">
    <source>
        <dbReference type="Proteomes" id="UP000529795"/>
    </source>
</evidence>
<reference evidence="5 6" key="1">
    <citation type="submission" date="2020-08" db="EMBL/GenBank/DDBJ databases">
        <title>Genomic Encyclopedia of Type Strains, Phase IV (KMG-IV): sequencing the most valuable type-strain genomes for metagenomic binning, comparative biology and taxonomic classification.</title>
        <authorList>
            <person name="Goeker M."/>
        </authorList>
    </citation>
    <scope>NUCLEOTIDE SEQUENCE [LARGE SCALE GENOMIC DNA]</scope>
    <source>
        <strain evidence="5 6">YC6723</strain>
    </source>
</reference>
<name>A0A840F9B9_9SPHN</name>
<dbReference type="GO" id="GO:0007165">
    <property type="term" value="P:signal transduction"/>
    <property type="evidence" value="ECO:0007669"/>
    <property type="project" value="UniProtKB-KW"/>
</dbReference>
<protein>
    <submittedName>
        <fullName evidence="5">Methyl-accepting chemotaxis protein</fullName>
    </submittedName>
</protein>
<dbReference type="Pfam" id="PF18575">
    <property type="entry name" value="HAMP_N3"/>
    <property type="match status" value="2"/>
</dbReference>
<dbReference type="InterPro" id="IPR041395">
    <property type="entry name" value="McpB_HAMP_3rd"/>
</dbReference>
<dbReference type="InterPro" id="IPR004089">
    <property type="entry name" value="MCPsignal_dom"/>
</dbReference>
<dbReference type="SUPFAM" id="SSF58104">
    <property type="entry name" value="Methyl-accepting chemotaxis protein (MCP) signaling domain"/>
    <property type="match status" value="1"/>
</dbReference>
<feature type="domain" description="Methyl-accepting transducer" evidence="4">
    <location>
        <begin position="344"/>
        <end position="559"/>
    </location>
</feature>
<evidence type="ECO:0000256" key="3">
    <source>
        <dbReference type="PROSITE-ProRule" id="PRU00284"/>
    </source>
</evidence>
<evidence type="ECO:0000256" key="2">
    <source>
        <dbReference type="ARBA" id="ARBA00029447"/>
    </source>
</evidence>
<comment type="caution">
    <text evidence="5">The sequence shown here is derived from an EMBL/GenBank/DDBJ whole genome shotgun (WGS) entry which is preliminary data.</text>
</comment>
<dbReference type="GO" id="GO:0004888">
    <property type="term" value="F:transmembrane signaling receptor activity"/>
    <property type="evidence" value="ECO:0007669"/>
    <property type="project" value="InterPro"/>
</dbReference>
<evidence type="ECO:0000259" key="4">
    <source>
        <dbReference type="PROSITE" id="PS50111"/>
    </source>
</evidence>
<dbReference type="GO" id="GO:0006935">
    <property type="term" value="P:chemotaxis"/>
    <property type="evidence" value="ECO:0007669"/>
    <property type="project" value="UniProtKB-KW"/>
</dbReference>
<dbReference type="InterPro" id="IPR003660">
    <property type="entry name" value="HAMP_dom"/>
</dbReference>
<dbReference type="GO" id="GO:0005886">
    <property type="term" value="C:plasma membrane"/>
    <property type="evidence" value="ECO:0007669"/>
    <property type="project" value="TreeGrafter"/>
</dbReference>
<evidence type="ECO:0000313" key="5">
    <source>
        <dbReference type="EMBL" id="MBB4153212.1"/>
    </source>
</evidence>
<dbReference type="Gene3D" id="1.10.287.950">
    <property type="entry name" value="Methyl-accepting chemotaxis protein"/>
    <property type="match status" value="1"/>
</dbReference>
<dbReference type="Proteomes" id="UP000529795">
    <property type="component" value="Unassembled WGS sequence"/>
</dbReference>
<dbReference type="CDD" id="cd17528">
    <property type="entry name" value="HAMP_III"/>
    <property type="match status" value="2"/>
</dbReference>
<dbReference type="InterPro" id="IPR054421">
    <property type="entry name" value="McpB_HAMP_2nd"/>
</dbReference>
<keyword evidence="6" id="KW-1185">Reference proteome</keyword>
<dbReference type="AlphaFoldDB" id="A0A840F9B9"/>
<evidence type="ECO:0000256" key="1">
    <source>
        <dbReference type="ARBA" id="ARBA00022500"/>
    </source>
</evidence>
<dbReference type="PRINTS" id="PR00260">
    <property type="entry name" value="CHEMTRNSDUCR"/>
</dbReference>
<dbReference type="InterPro" id="IPR051310">
    <property type="entry name" value="MCP_chemotaxis"/>
</dbReference>
<dbReference type="Pfam" id="PF00015">
    <property type="entry name" value="MCPsignal"/>
    <property type="match status" value="1"/>
</dbReference>
<dbReference type="Pfam" id="PF21927">
    <property type="entry name" value="McpB_HAMP_2"/>
    <property type="match status" value="1"/>
</dbReference>
<proteinExistence type="inferred from homology"/>
<keyword evidence="3" id="KW-0807">Transducer</keyword>
<dbReference type="Pfam" id="PF18947">
    <property type="entry name" value="HAMP_2"/>
    <property type="match status" value="1"/>
</dbReference>
<dbReference type="PANTHER" id="PTHR43531">
    <property type="entry name" value="PROTEIN ICFG"/>
    <property type="match status" value="1"/>
</dbReference>
<gene>
    <name evidence="5" type="ORF">GGQ80_001100</name>
</gene>